<reference evidence="9 10" key="1">
    <citation type="journal article" date="2022" name="Gigascience">
        <title>A chromosome-level genome assembly and annotation of the desert horned lizard, Phrynosoma platyrhinos, provides insight into chromosomal rearrangements among reptiles.</title>
        <authorList>
            <person name="Koochekian N."/>
            <person name="Ascanio A."/>
            <person name="Farleigh K."/>
            <person name="Card D.C."/>
            <person name="Schield D.R."/>
            <person name="Castoe T.A."/>
            <person name="Jezkova T."/>
        </authorList>
    </citation>
    <scope>NUCLEOTIDE SEQUENCE [LARGE SCALE GENOMIC DNA]</scope>
    <source>
        <strain evidence="9">NK-2021</strain>
    </source>
</reference>
<dbReference type="Gene3D" id="1.25.40.1030">
    <property type="match status" value="1"/>
</dbReference>
<feature type="compositionally biased region" description="Basic and acidic residues" evidence="6">
    <location>
        <begin position="391"/>
        <end position="401"/>
    </location>
</feature>
<evidence type="ECO:0000256" key="6">
    <source>
        <dbReference type="SAM" id="MobiDB-lite"/>
    </source>
</evidence>
<feature type="compositionally biased region" description="Low complexity" evidence="6">
    <location>
        <begin position="359"/>
        <end position="373"/>
    </location>
</feature>
<feature type="chain" id="PRO_5046025098" description="Sec16 Sec23-binding domain-containing protein" evidence="7">
    <location>
        <begin position="23"/>
        <end position="522"/>
    </location>
</feature>
<dbReference type="PANTHER" id="PTHR13402:SF11">
    <property type="entry name" value="PROTEIN TRANSPORT PROTEIN SEC16B"/>
    <property type="match status" value="1"/>
</dbReference>
<feature type="region of interest" description="Disordered" evidence="6">
    <location>
        <begin position="356"/>
        <end position="403"/>
    </location>
</feature>
<accession>A0ABQ7SLQ7</accession>
<name>A0ABQ7SLQ7_PHRPL</name>
<keyword evidence="7" id="KW-0732">Signal</keyword>
<evidence type="ECO:0000313" key="9">
    <source>
        <dbReference type="EMBL" id="KAH0618254.1"/>
    </source>
</evidence>
<comment type="subcellular location">
    <subcellularLocation>
        <location evidence="1">Endoplasmic reticulum membrane</location>
        <topology evidence="1">Peripheral membrane protein</topology>
    </subcellularLocation>
</comment>
<keyword evidence="5" id="KW-0931">ER-Golgi transport</keyword>
<evidence type="ECO:0000256" key="1">
    <source>
        <dbReference type="ARBA" id="ARBA00004406"/>
    </source>
</evidence>
<keyword evidence="3" id="KW-0813">Transport</keyword>
<evidence type="ECO:0000256" key="5">
    <source>
        <dbReference type="ARBA" id="ARBA00022892"/>
    </source>
</evidence>
<organism evidence="9 10">
    <name type="scientific">Phrynosoma platyrhinos</name>
    <name type="common">Desert horned lizard</name>
    <dbReference type="NCBI Taxonomy" id="52577"/>
    <lineage>
        <taxon>Eukaryota</taxon>
        <taxon>Metazoa</taxon>
        <taxon>Chordata</taxon>
        <taxon>Craniata</taxon>
        <taxon>Vertebrata</taxon>
        <taxon>Euteleostomi</taxon>
        <taxon>Lepidosauria</taxon>
        <taxon>Squamata</taxon>
        <taxon>Bifurcata</taxon>
        <taxon>Unidentata</taxon>
        <taxon>Episquamata</taxon>
        <taxon>Toxicofera</taxon>
        <taxon>Iguania</taxon>
        <taxon>Phrynosomatidae</taxon>
        <taxon>Phrynosomatinae</taxon>
        <taxon>Phrynosoma</taxon>
    </lineage>
</organism>
<evidence type="ECO:0000256" key="3">
    <source>
        <dbReference type="ARBA" id="ARBA00022448"/>
    </source>
</evidence>
<feature type="region of interest" description="Disordered" evidence="6">
    <location>
        <begin position="416"/>
        <end position="482"/>
    </location>
</feature>
<protein>
    <recommendedName>
        <fullName evidence="8">Sec16 Sec23-binding domain-containing protein</fullName>
    </recommendedName>
</protein>
<feature type="non-terminal residue" evidence="9">
    <location>
        <position position="522"/>
    </location>
</feature>
<evidence type="ECO:0000256" key="4">
    <source>
        <dbReference type="ARBA" id="ARBA00022824"/>
    </source>
</evidence>
<dbReference type="InterPro" id="IPR024298">
    <property type="entry name" value="Sec16_Sec23-bd"/>
</dbReference>
<sequence length="522" mass="57897">MHFVSHTSIFLQPSLLLLQCCGDEKWGDWRLHLAVILSNQVGDKELNPKAIVTMGDTLAGKGSIEAAHFCYLMANVPFGHYGVKTDRMVLLGSSQSQPFSHFARTECIQRTEILEYCQLLRCPKAFIPSFQVYKLIYASYLVDYGLTAQALHYCEGVGMVLLAQNQNMYPVLLEQVIKLAERLKLSDPRLLERPEQEVTLEPDWLVELRDRHRQWKEEGELLSATYTQPEFPEISGTIQGLTPHSEFAQSQGCMADLDHQASSPLSQGASAQCHEPGVDQELYFYPRPGHLSDTTDAGLEIHPPGIGQVSIPSLGGLPDELSSSLHQPPGETVESSGTYHFLGNQKNFLEHHQKTVNARTRSISESSTISITEDIPQSPEEGTEEGVSSEKLPEEEAKQDQTKASGFGWFSWFRSKSNKDSEPSKKVSAPPLNATVPVSQEKGSPPPSLPPIDETRSSFLPPPPFCHLPHTDGNPFSKHSLGTRNPLGYSIREETMFPDAGDQTSFVTSPGREIVPYFIPTK</sequence>
<keyword evidence="10" id="KW-1185">Reference proteome</keyword>
<keyword evidence="4" id="KW-0256">Endoplasmic reticulum</keyword>
<evidence type="ECO:0000256" key="2">
    <source>
        <dbReference type="ARBA" id="ARBA00005927"/>
    </source>
</evidence>
<dbReference type="PANTHER" id="PTHR13402">
    <property type="entry name" value="RGPR-RELATED"/>
    <property type="match status" value="1"/>
</dbReference>
<dbReference type="EMBL" id="JAIPUX010005289">
    <property type="protein sequence ID" value="KAH0618254.1"/>
    <property type="molecule type" value="Genomic_DNA"/>
</dbReference>
<evidence type="ECO:0000313" key="10">
    <source>
        <dbReference type="Proteomes" id="UP000826234"/>
    </source>
</evidence>
<feature type="region of interest" description="Disordered" evidence="6">
    <location>
        <begin position="309"/>
        <end position="334"/>
    </location>
</feature>
<dbReference type="Proteomes" id="UP000826234">
    <property type="component" value="Unassembled WGS sequence"/>
</dbReference>
<proteinExistence type="inferred from homology"/>
<dbReference type="CDD" id="cd09233">
    <property type="entry name" value="ACE1-Sec16-like"/>
    <property type="match status" value="1"/>
</dbReference>
<gene>
    <name evidence="9" type="ORF">JD844_017281</name>
</gene>
<feature type="domain" description="Sec16 Sec23-binding" evidence="8">
    <location>
        <begin position="24"/>
        <end position="186"/>
    </location>
</feature>
<evidence type="ECO:0000256" key="7">
    <source>
        <dbReference type="SAM" id="SignalP"/>
    </source>
</evidence>
<evidence type="ECO:0000259" key="8">
    <source>
        <dbReference type="Pfam" id="PF12931"/>
    </source>
</evidence>
<dbReference type="Pfam" id="PF12931">
    <property type="entry name" value="TPR_Sec16"/>
    <property type="match status" value="1"/>
</dbReference>
<feature type="signal peptide" evidence="7">
    <location>
        <begin position="1"/>
        <end position="22"/>
    </location>
</feature>
<comment type="caution">
    <text evidence="9">The sequence shown here is derived from an EMBL/GenBank/DDBJ whole genome shotgun (WGS) entry which is preliminary data.</text>
</comment>
<comment type="similarity">
    <text evidence="2">Belongs to the SEC16 family.</text>
</comment>